<dbReference type="RefSeq" id="WP_285662595.1">
    <property type="nucleotide sequence ID" value="NZ_BSTX01000001.1"/>
</dbReference>
<evidence type="ECO:0000313" key="1">
    <source>
        <dbReference type="EMBL" id="GLZ77494.1"/>
    </source>
</evidence>
<sequence length="45" mass="4983">MPQIEKVILRNEETAAAIYWLQVRKVSADEVGPSSRAQGVRTARG</sequence>
<comment type="caution">
    <text evidence="1">The sequence shown here is derived from an EMBL/GenBank/DDBJ whole genome shotgun (WGS) entry which is preliminary data.</text>
</comment>
<reference evidence="1" key="1">
    <citation type="submission" date="2023-03" db="EMBL/GenBank/DDBJ databases">
        <title>Actinorhabdospora filicis NBRC 111898.</title>
        <authorList>
            <person name="Ichikawa N."/>
            <person name="Sato H."/>
            <person name="Tonouchi N."/>
        </authorList>
    </citation>
    <scope>NUCLEOTIDE SEQUENCE</scope>
    <source>
        <strain evidence="1">NBRC 111898</strain>
    </source>
</reference>
<dbReference type="AlphaFoldDB" id="A0A9W6W8D8"/>
<gene>
    <name evidence="1" type="ORF">Afil01_23010</name>
</gene>
<dbReference type="Proteomes" id="UP001165079">
    <property type="component" value="Unassembled WGS sequence"/>
</dbReference>
<name>A0A9W6W8D8_9ACTN</name>
<accession>A0A9W6W8D8</accession>
<proteinExistence type="predicted"/>
<organism evidence="1 2">
    <name type="scientific">Actinorhabdospora filicis</name>
    <dbReference type="NCBI Taxonomy" id="1785913"/>
    <lineage>
        <taxon>Bacteria</taxon>
        <taxon>Bacillati</taxon>
        <taxon>Actinomycetota</taxon>
        <taxon>Actinomycetes</taxon>
        <taxon>Micromonosporales</taxon>
        <taxon>Micromonosporaceae</taxon>
        <taxon>Actinorhabdospora</taxon>
    </lineage>
</organism>
<evidence type="ECO:0000313" key="2">
    <source>
        <dbReference type="Proteomes" id="UP001165079"/>
    </source>
</evidence>
<keyword evidence="2" id="KW-1185">Reference proteome</keyword>
<dbReference type="EMBL" id="BSTX01000001">
    <property type="protein sequence ID" value="GLZ77494.1"/>
    <property type="molecule type" value="Genomic_DNA"/>
</dbReference>
<protein>
    <submittedName>
        <fullName evidence="1">Uncharacterized protein</fullName>
    </submittedName>
</protein>